<dbReference type="Pfam" id="PF03932">
    <property type="entry name" value="CutC"/>
    <property type="match status" value="1"/>
</dbReference>
<comment type="caution">
    <text evidence="2">Once thought to be involved in copper homeostasis, experiments in E.coli have shown this is not the case.</text>
</comment>
<dbReference type="PANTHER" id="PTHR12598:SF0">
    <property type="entry name" value="COPPER HOMEOSTASIS PROTEIN CUTC HOMOLOG"/>
    <property type="match status" value="1"/>
</dbReference>
<dbReference type="Gene3D" id="3.20.20.380">
    <property type="entry name" value="Copper homeostasis (CutC) domain"/>
    <property type="match status" value="1"/>
</dbReference>
<evidence type="ECO:0000313" key="3">
    <source>
        <dbReference type="EMBL" id="KSV58198.1"/>
    </source>
</evidence>
<comment type="subcellular location">
    <subcellularLocation>
        <location evidence="2">Cytoplasm</location>
    </subcellularLocation>
</comment>
<sequence length="251" mass="27405">MEALILEGCVDSVESAIAAFRGGADRLELCSGLVIGGLSPSVALFDRVKAYVDIPVRVLLRPRFGDFLYSEEEMGILEAEVREFVKHGADGIVIGCLKGDGTIDEEKMRRLIEAAQGAGVTLHRAFDMTREPMEALFTAKELGVDTILTSGQKDNARNGKELLNELAGAAGEIDIMAGAGIDAAVIEELLLETELQAFHMSGKVTLPSRMEWRQEKIGMGLPGISEYEIFRTDEEKVRKAKKLMAKCTKTR</sequence>
<reference evidence="3 4" key="1">
    <citation type="submission" date="2015-11" db="EMBL/GenBank/DDBJ databases">
        <title>Butyribacter intestini gen. nov., sp. nov., a butyric acid-producing bacterium of the family Lachnospiraceae isolated from the human faeces.</title>
        <authorList>
            <person name="Zou Y."/>
            <person name="Xue W."/>
            <person name="Luo G."/>
            <person name="Lv M."/>
        </authorList>
    </citation>
    <scope>NUCLEOTIDE SEQUENCE [LARGE SCALE GENOMIC DNA]</scope>
    <source>
        <strain evidence="3 4">ACET-33324</strain>
    </source>
</reference>
<comment type="caution">
    <text evidence="3">The sequence shown here is derived from an EMBL/GenBank/DDBJ whole genome shotgun (WGS) entry which is preliminary data.</text>
</comment>
<evidence type="ECO:0000256" key="1">
    <source>
        <dbReference type="ARBA" id="ARBA00007768"/>
    </source>
</evidence>
<dbReference type="InterPro" id="IPR005627">
    <property type="entry name" value="CutC-like"/>
</dbReference>
<keyword evidence="4" id="KW-1185">Reference proteome</keyword>
<dbReference type="AlphaFoldDB" id="A0A0V8QD63"/>
<comment type="similarity">
    <text evidence="1 2">Belongs to the CutC family.</text>
</comment>
<dbReference type="PANTHER" id="PTHR12598">
    <property type="entry name" value="COPPER HOMEOSTASIS PROTEIN CUTC"/>
    <property type="match status" value="1"/>
</dbReference>
<dbReference type="EMBL" id="LNAM01000182">
    <property type="protein sequence ID" value="KSV58198.1"/>
    <property type="molecule type" value="Genomic_DNA"/>
</dbReference>
<accession>A0A0V8QD63</accession>
<dbReference type="STRING" id="290052.ASU35_13805"/>
<dbReference type="HAMAP" id="MF_00795">
    <property type="entry name" value="CutC"/>
    <property type="match status" value="1"/>
</dbReference>
<proteinExistence type="inferred from homology"/>
<dbReference type="GO" id="GO:0005737">
    <property type="term" value="C:cytoplasm"/>
    <property type="evidence" value="ECO:0007669"/>
    <property type="project" value="UniProtKB-SubCell"/>
</dbReference>
<dbReference type="GO" id="GO:0005507">
    <property type="term" value="F:copper ion binding"/>
    <property type="evidence" value="ECO:0007669"/>
    <property type="project" value="TreeGrafter"/>
</dbReference>
<organism evidence="3 4">
    <name type="scientific">Acetivibrio ethanolgignens</name>
    <dbReference type="NCBI Taxonomy" id="290052"/>
    <lineage>
        <taxon>Bacteria</taxon>
        <taxon>Bacillati</taxon>
        <taxon>Bacillota</taxon>
        <taxon>Clostridia</taxon>
        <taxon>Eubacteriales</taxon>
        <taxon>Oscillospiraceae</taxon>
        <taxon>Acetivibrio</taxon>
    </lineage>
</organism>
<evidence type="ECO:0000256" key="2">
    <source>
        <dbReference type="HAMAP-Rule" id="MF_00795"/>
    </source>
</evidence>
<name>A0A0V8QD63_9FIRM</name>
<dbReference type="InterPro" id="IPR036822">
    <property type="entry name" value="CutC-like_dom_sf"/>
</dbReference>
<protein>
    <recommendedName>
        <fullName evidence="2">PF03932 family protein CutC</fullName>
    </recommendedName>
</protein>
<dbReference type="SUPFAM" id="SSF110395">
    <property type="entry name" value="CutC-like"/>
    <property type="match status" value="1"/>
</dbReference>
<gene>
    <name evidence="2" type="primary">cutC</name>
    <name evidence="3" type="ORF">ASU35_13805</name>
</gene>
<dbReference type="Proteomes" id="UP000054874">
    <property type="component" value="Unassembled WGS sequence"/>
</dbReference>
<evidence type="ECO:0000313" key="4">
    <source>
        <dbReference type="Proteomes" id="UP000054874"/>
    </source>
</evidence>
<keyword evidence="2" id="KW-0963">Cytoplasm</keyword>